<reference evidence="1" key="1">
    <citation type="submission" date="2018-11" db="EMBL/GenBank/DDBJ databases">
        <authorList>
            <consortium name="Pathogen Informatics"/>
        </authorList>
    </citation>
    <scope>NUCLEOTIDE SEQUENCE</scope>
</reference>
<dbReference type="EMBL" id="CAAALY010121362">
    <property type="protein sequence ID" value="VEL31343.1"/>
    <property type="molecule type" value="Genomic_DNA"/>
</dbReference>
<accession>A0A448X959</accession>
<organism evidence="1 2">
    <name type="scientific">Protopolystoma xenopodis</name>
    <dbReference type="NCBI Taxonomy" id="117903"/>
    <lineage>
        <taxon>Eukaryota</taxon>
        <taxon>Metazoa</taxon>
        <taxon>Spiralia</taxon>
        <taxon>Lophotrochozoa</taxon>
        <taxon>Platyhelminthes</taxon>
        <taxon>Monogenea</taxon>
        <taxon>Polyopisthocotylea</taxon>
        <taxon>Polystomatidea</taxon>
        <taxon>Polystomatidae</taxon>
        <taxon>Protopolystoma</taxon>
    </lineage>
</organism>
<comment type="caution">
    <text evidence="1">The sequence shown here is derived from an EMBL/GenBank/DDBJ whole genome shotgun (WGS) entry which is preliminary data.</text>
</comment>
<dbReference type="AlphaFoldDB" id="A0A448X959"/>
<evidence type="ECO:0000313" key="1">
    <source>
        <dbReference type="EMBL" id="VEL31343.1"/>
    </source>
</evidence>
<evidence type="ECO:0000313" key="2">
    <source>
        <dbReference type="Proteomes" id="UP000784294"/>
    </source>
</evidence>
<name>A0A448X959_9PLAT</name>
<keyword evidence="2" id="KW-1185">Reference proteome</keyword>
<proteinExistence type="predicted"/>
<protein>
    <submittedName>
        <fullName evidence="1">Uncharacterized protein</fullName>
    </submittedName>
</protein>
<dbReference type="Proteomes" id="UP000784294">
    <property type="component" value="Unassembled WGS sequence"/>
</dbReference>
<sequence>MRTSWKWLQTGSWQPIGAHDSSSSPARRNEARHWTLGQQFDGKAVWQCGAKLCDCSKRASYNRQLKSGGPD</sequence>
<gene>
    <name evidence="1" type="ORF">PXEA_LOCUS24783</name>
</gene>